<dbReference type="Gene3D" id="3.40.50.1110">
    <property type="entry name" value="SGNH hydrolase"/>
    <property type="match status" value="1"/>
</dbReference>
<dbReference type="PANTHER" id="PTHR14209:SF19">
    <property type="entry name" value="ISOAMYL ACETATE-HYDROLYZING ESTERASE 1 HOMOLOG"/>
    <property type="match status" value="1"/>
</dbReference>
<sequence length="248" mass="26684">MEQFAFDPRAAGWGLTLAHAYARKLDVVNRGFSGYNSEWSKHTLLPVLSGLPGAESEAGPGDAASGDSGTKVRLVVLFLGANDASLKARTAVALDRYVANVHKMLLAVDAAAPSARVVVVTPPPVHPAAWARVCLAQGKVPDRDVAHTRRYRDACIAAVDSSVVSHLRPKLRLLDSWRVFFGPDEATYDSYSMEVVDKFLCDGLHFSGLGNSSLGDALLRTISDSWPDLHPDALPAQFPPFESFSATQ</sequence>
<dbReference type="SUPFAM" id="SSF52266">
    <property type="entry name" value="SGNH hydrolase"/>
    <property type="match status" value="1"/>
</dbReference>
<name>A0AAD5T9T7_9FUNG</name>
<protein>
    <submittedName>
        <fullName evidence="2">Isoamyl acetate-hydrolyzing esterase</fullName>
    </submittedName>
</protein>
<evidence type="ECO:0000313" key="3">
    <source>
        <dbReference type="Proteomes" id="UP001211907"/>
    </source>
</evidence>
<keyword evidence="3" id="KW-1185">Reference proteome</keyword>
<accession>A0AAD5T9T7</accession>
<comment type="caution">
    <text evidence="2">The sequence shown here is derived from an EMBL/GenBank/DDBJ whole genome shotgun (WGS) entry which is preliminary data.</text>
</comment>
<dbReference type="InterPro" id="IPR013830">
    <property type="entry name" value="SGNH_hydro"/>
</dbReference>
<feature type="domain" description="SGNH hydrolase-type esterase" evidence="1">
    <location>
        <begin position="12"/>
        <end position="141"/>
    </location>
</feature>
<dbReference type="Proteomes" id="UP001211907">
    <property type="component" value="Unassembled WGS sequence"/>
</dbReference>
<evidence type="ECO:0000259" key="1">
    <source>
        <dbReference type="Pfam" id="PF13472"/>
    </source>
</evidence>
<gene>
    <name evidence="2" type="primary">IAH1_2</name>
    <name evidence="2" type="ORF">HK100_012379</name>
</gene>
<dbReference type="InterPro" id="IPR045136">
    <property type="entry name" value="Iah1-like"/>
</dbReference>
<dbReference type="Pfam" id="PF13472">
    <property type="entry name" value="Lipase_GDSL_2"/>
    <property type="match status" value="1"/>
</dbReference>
<reference evidence="2" key="1">
    <citation type="submission" date="2020-05" db="EMBL/GenBank/DDBJ databases">
        <title>Phylogenomic resolution of chytrid fungi.</title>
        <authorList>
            <person name="Stajich J.E."/>
            <person name="Amses K."/>
            <person name="Simmons R."/>
            <person name="Seto K."/>
            <person name="Myers J."/>
            <person name="Bonds A."/>
            <person name="Quandt C.A."/>
            <person name="Barry K."/>
            <person name="Liu P."/>
            <person name="Grigoriev I."/>
            <person name="Longcore J.E."/>
            <person name="James T.Y."/>
        </authorList>
    </citation>
    <scope>NUCLEOTIDE SEQUENCE</scope>
    <source>
        <strain evidence="2">JEL0513</strain>
    </source>
</reference>
<dbReference type="InterPro" id="IPR036514">
    <property type="entry name" value="SGNH_hydro_sf"/>
</dbReference>
<organism evidence="2 3">
    <name type="scientific">Physocladia obscura</name>
    <dbReference type="NCBI Taxonomy" id="109957"/>
    <lineage>
        <taxon>Eukaryota</taxon>
        <taxon>Fungi</taxon>
        <taxon>Fungi incertae sedis</taxon>
        <taxon>Chytridiomycota</taxon>
        <taxon>Chytridiomycota incertae sedis</taxon>
        <taxon>Chytridiomycetes</taxon>
        <taxon>Chytridiales</taxon>
        <taxon>Chytriomycetaceae</taxon>
        <taxon>Physocladia</taxon>
    </lineage>
</organism>
<dbReference type="PANTHER" id="PTHR14209">
    <property type="entry name" value="ISOAMYL ACETATE-HYDROLYZING ESTERASE 1"/>
    <property type="match status" value="1"/>
</dbReference>
<proteinExistence type="predicted"/>
<evidence type="ECO:0000313" key="2">
    <source>
        <dbReference type="EMBL" id="KAJ3138764.1"/>
    </source>
</evidence>
<dbReference type="EMBL" id="JADGJH010000088">
    <property type="protein sequence ID" value="KAJ3138764.1"/>
    <property type="molecule type" value="Genomic_DNA"/>
</dbReference>
<dbReference type="AlphaFoldDB" id="A0AAD5T9T7"/>